<gene>
    <name evidence="1" type="ORF">CANTADRAFT_261846</name>
</gene>
<dbReference type="RefSeq" id="XP_020064648.1">
    <property type="nucleotide sequence ID" value="XM_020207680.1"/>
</dbReference>
<dbReference type="InterPro" id="IPR015943">
    <property type="entry name" value="WD40/YVTN_repeat-like_dom_sf"/>
</dbReference>
<name>A0A1E4SJ40_9ASCO</name>
<dbReference type="InterPro" id="IPR011044">
    <property type="entry name" value="Quino_amine_DH_bsu"/>
</dbReference>
<keyword evidence="2" id="KW-1185">Reference proteome</keyword>
<dbReference type="EMBL" id="KV453912">
    <property type="protein sequence ID" value="ODV79526.1"/>
    <property type="molecule type" value="Genomic_DNA"/>
</dbReference>
<dbReference type="Gene3D" id="2.130.10.10">
    <property type="entry name" value="YVTN repeat-like/Quinoprotein amine dehydrogenase"/>
    <property type="match status" value="2"/>
</dbReference>
<dbReference type="STRING" id="984487.A0A1E4SJ40"/>
<evidence type="ECO:0008006" key="3">
    <source>
        <dbReference type="Google" id="ProtNLM"/>
    </source>
</evidence>
<evidence type="ECO:0000313" key="2">
    <source>
        <dbReference type="Proteomes" id="UP000094285"/>
    </source>
</evidence>
<organism evidence="1 2">
    <name type="scientific">Suhomyces tanzawaensis NRRL Y-17324</name>
    <dbReference type="NCBI Taxonomy" id="984487"/>
    <lineage>
        <taxon>Eukaryota</taxon>
        <taxon>Fungi</taxon>
        <taxon>Dikarya</taxon>
        <taxon>Ascomycota</taxon>
        <taxon>Saccharomycotina</taxon>
        <taxon>Pichiomycetes</taxon>
        <taxon>Debaryomycetaceae</taxon>
        <taxon>Suhomyces</taxon>
    </lineage>
</organism>
<dbReference type="InterPro" id="IPR050358">
    <property type="entry name" value="RSE1/DDB1/CFT1"/>
</dbReference>
<dbReference type="AlphaFoldDB" id="A0A1E4SJ40"/>
<reference evidence="2" key="1">
    <citation type="submission" date="2016-05" db="EMBL/GenBank/DDBJ databases">
        <title>Comparative genomics of biotechnologically important yeasts.</title>
        <authorList>
            <consortium name="DOE Joint Genome Institute"/>
            <person name="Riley R."/>
            <person name="Haridas S."/>
            <person name="Wolfe K.H."/>
            <person name="Lopes M.R."/>
            <person name="Hittinger C.T."/>
            <person name="Goker M."/>
            <person name="Salamov A."/>
            <person name="Wisecaver J."/>
            <person name="Long T.M."/>
            <person name="Aerts A.L."/>
            <person name="Barry K."/>
            <person name="Choi C."/>
            <person name="Clum A."/>
            <person name="Coughlan A.Y."/>
            <person name="Deshpande S."/>
            <person name="Douglass A.P."/>
            <person name="Hanson S.J."/>
            <person name="Klenk H.-P."/>
            <person name="Labutti K."/>
            <person name="Lapidus A."/>
            <person name="Lindquist E."/>
            <person name="Lipzen A."/>
            <person name="Meier-Kolthoff J.P."/>
            <person name="Ohm R.A."/>
            <person name="Otillar R.P."/>
            <person name="Pangilinan J."/>
            <person name="Peng Y."/>
            <person name="Rokas A."/>
            <person name="Rosa C.A."/>
            <person name="Scheuner C."/>
            <person name="Sibirny A.A."/>
            <person name="Slot J.C."/>
            <person name="Stielow J.B."/>
            <person name="Sun H."/>
            <person name="Kurtzman C.P."/>
            <person name="Blackwell M."/>
            <person name="Grigoriev I.V."/>
            <person name="Jeffries T.W."/>
        </authorList>
    </citation>
    <scope>NUCLEOTIDE SEQUENCE [LARGE SCALE GENOMIC DNA]</scope>
    <source>
        <strain evidence="2">NRRL Y-17324</strain>
    </source>
</reference>
<sequence>MIEDPSNDFDYDTDLCVISPIKEPIATNASVYATIGRATFLVLSRLDHLSFYGVDTQLPSLNECFKIHGATINSMVHARINDEDVLVTFDTTYTLAVVLAKEGGGYIKKEIMKLDPKGHQQAIDSKPILVALEDEGETKRLVLHCFQGYVHLFVQEESNKAKRKRTGTPININERKWTFSTISIGSLVVLKMVSLQKNSIALLYRDFNFNYSLRYYLIQDDHIVLDTQFREFSVPPSCIIPTNFGGLLVLTGIRLFYFGKLGSVLALHNSAEDSLSINSEADVITKDLSKYPQLFSESFCSYTVIDDTRTLIVSNSGMTYLINIELESESRMVIFKRFDFIQLGKSTIPLEGGLFHITDNHFLQVSRHAKSILFQISPKTPNIYVSSFLESSPPILDFDIIDDNNEWNIMTCQGGYEGSELSKYISTNGGCNLEAEYDLKGLSIPLDLEILGSDLFVISDSRNRKLFKYDGQISYEKDLPNVTQQAITIETKEDLELTTSGIAGLFFENVSAGKILHPNLIVYTSGLNIIARDKTSIIDLFDTGAVIKKLRITETDNGCYSWVLETDGPTILGVLDNTFQVLYSSKLIEHSHDLALVVNDSRWFIFNLDSYGRIYQYRFSASKKLQLIDSEILKLSDTSLKVLTLGRTLVVHDMKDVWRLNTEAVLGFYIPFKLNGLQFDKIKLLDESSLVCLYRSKVVVQKLPQIGESLFKRAYDCPYLITRSVQVPESKSDNEEYISNQYSVLICHESKSTVSNTKKGTFLQLVDNHTMSLLNEYTFPDAVELVDLLAIYDEENNQALVFVLASNRQAPIIVFTIRNQKLELIAQSRFDGNVSSMQSMRLVHNDSPYFRLSVSGAFNYMVRCERRSETSFTWELAEESISQCPVYPVAHAVWDDDGPIYYADVRDGVYVKDLDEISFAQMIFKYRHHFITALDILHPGHQHIPRLIVVGDSFGNLSVIKDNHQVACFNLGDQINVIKAVPARKEPHQYDKQPATSLTTDVAIVGTVNGGIFKVAFCNTPKDAHAISECANELENISSVYNGARFDWKAPVDASGNPERMDAFGAVDIRSIARALMLPSLALQSRKYKNTCASMGLLRKLYYESVAYTLQYHN</sequence>
<protein>
    <recommendedName>
        <fullName evidence="3">Cleavage/polyadenylation specificity factor A subunit C-terminal domain-containing protein</fullName>
    </recommendedName>
</protein>
<dbReference type="Proteomes" id="UP000094285">
    <property type="component" value="Unassembled WGS sequence"/>
</dbReference>
<dbReference type="PANTHER" id="PTHR10644">
    <property type="entry name" value="DNA REPAIR/RNA PROCESSING CPSF FAMILY"/>
    <property type="match status" value="1"/>
</dbReference>
<accession>A0A1E4SJ40</accession>
<proteinExistence type="predicted"/>
<dbReference type="GeneID" id="30981817"/>
<dbReference type="SUPFAM" id="SSF50969">
    <property type="entry name" value="YVTN repeat-like/Quinoprotein amine dehydrogenase"/>
    <property type="match status" value="1"/>
</dbReference>
<dbReference type="OrthoDB" id="433457at2759"/>
<evidence type="ECO:0000313" key="1">
    <source>
        <dbReference type="EMBL" id="ODV79526.1"/>
    </source>
</evidence>